<evidence type="ECO:0000256" key="3">
    <source>
        <dbReference type="ARBA" id="ARBA00022475"/>
    </source>
</evidence>
<feature type="signal peptide" evidence="8">
    <location>
        <begin position="1"/>
        <end position="30"/>
    </location>
</feature>
<evidence type="ECO:0000256" key="1">
    <source>
        <dbReference type="ARBA" id="ARBA00004651"/>
    </source>
</evidence>
<evidence type="ECO:0000259" key="9">
    <source>
        <dbReference type="Pfam" id="PF00924"/>
    </source>
</evidence>
<dbReference type="Gene3D" id="2.30.30.60">
    <property type="match status" value="1"/>
</dbReference>
<evidence type="ECO:0000259" key="10">
    <source>
        <dbReference type="Pfam" id="PF21082"/>
    </source>
</evidence>
<feature type="transmembrane region" description="Helical" evidence="7">
    <location>
        <begin position="556"/>
        <end position="577"/>
    </location>
</feature>
<dbReference type="InterPro" id="IPR023408">
    <property type="entry name" value="MscS_beta-dom_sf"/>
</dbReference>
<organism evidence="11 12">
    <name type="scientific">Achromobacter pestifer</name>
    <dbReference type="NCBI Taxonomy" id="1353889"/>
    <lineage>
        <taxon>Bacteria</taxon>
        <taxon>Pseudomonadati</taxon>
        <taxon>Pseudomonadota</taxon>
        <taxon>Betaproteobacteria</taxon>
        <taxon>Burkholderiales</taxon>
        <taxon>Alcaligenaceae</taxon>
        <taxon>Achromobacter</taxon>
    </lineage>
</organism>
<comment type="similarity">
    <text evidence="2">Belongs to the MscS (TC 1.A.23) family.</text>
</comment>
<dbReference type="Gene3D" id="1.10.287.1260">
    <property type="match status" value="1"/>
</dbReference>
<dbReference type="PANTHER" id="PTHR30347">
    <property type="entry name" value="POTASSIUM CHANNEL RELATED"/>
    <property type="match status" value="1"/>
</dbReference>
<dbReference type="InterPro" id="IPR011066">
    <property type="entry name" value="MscS_channel_C_sf"/>
</dbReference>
<evidence type="ECO:0000256" key="8">
    <source>
        <dbReference type="SAM" id="SignalP"/>
    </source>
</evidence>
<feature type="transmembrane region" description="Helical" evidence="7">
    <location>
        <begin position="463"/>
        <end position="484"/>
    </location>
</feature>
<keyword evidence="6 7" id="KW-0472">Membrane</keyword>
<feature type="transmembrane region" description="Helical" evidence="7">
    <location>
        <begin position="390"/>
        <end position="408"/>
    </location>
</feature>
<evidence type="ECO:0000256" key="7">
    <source>
        <dbReference type="SAM" id="Phobius"/>
    </source>
</evidence>
<keyword evidence="5 7" id="KW-1133">Transmembrane helix</keyword>
<evidence type="ECO:0000313" key="11">
    <source>
        <dbReference type="EMBL" id="QKH36298.1"/>
    </source>
</evidence>
<dbReference type="SUPFAM" id="SSF82861">
    <property type="entry name" value="Mechanosensitive channel protein MscS (YggB), transmembrane region"/>
    <property type="match status" value="1"/>
</dbReference>
<dbReference type="InterPro" id="IPR006685">
    <property type="entry name" value="MscS_channel_2nd"/>
</dbReference>
<dbReference type="Pfam" id="PF00924">
    <property type="entry name" value="MS_channel_2nd"/>
    <property type="match status" value="1"/>
</dbReference>
<feature type="domain" description="Mechanosensitive ion channel MscS C-terminal" evidence="10">
    <location>
        <begin position="713"/>
        <end position="796"/>
    </location>
</feature>
<keyword evidence="8" id="KW-0732">Signal</keyword>
<dbReference type="KEGG" id="apes:FOC84_15610"/>
<dbReference type="PANTHER" id="PTHR30347:SF1">
    <property type="entry name" value="MECHANOSENSITIVE CHANNEL MSCK"/>
    <property type="match status" value="1"/>
</dbReference>
<dbReference type="Gene3D" id="3.30.70.100">
    <property type="match status" value="1"/>
</dbReference>
<keyword evidence="4 7" id="KW-0812">Transmembrane</keyword>
<dbReference type="SUPFAM" id="SSF82689">
    <property type="entry name" value="Mechanosensitive channel protein MscS (YggB), C-terminal domain"/>
    <property type="match status" value="1"/>
</dbReference>
<feature type="chain" id="PRO_5028900757" evidence="8">
    <location>
        <begin position="31"/>
        <end position="831"/>
    </location>
</feature>
<accession>A0A7D4I0E2</accession>
<dbReference type="RefSeq" id="WP_173145206.1">
    <property type="nucleotide sequence ID" value="NZ_CP053985.1"/>
</dbReference>
<dbReference type="GO" id="GO:0008381">
    <property type="term" value="F:mechanosensitive monoatomic ion channel activity"/>
    <property type="evidence" value="ECO:0007669"/>
    <property type="project" value="UniProtKB-ARBA"/>
</dbReference>
<evidence type="ECO:0000313" key="12">
    <source>
        <dbReference type="Proteomes" id="UP000500970"/>
    </source>
</evidence>
<name>A0A7D4I0E2_9BURK</name>
<dbReference type="AlphaFoldDB" id="A0A7D4I0E2"/>
<dbReference type="InterPro" id="IPR011014">
    <property type="entry name" value="MscS_channel_TM-2"/>
</dbReference>
<gene>
    <name evidence="11" type="ORF">FOC84_15610</name>
</gene>
<sequence>MRAQATARAKSLFGLIALLASLLGPVYAQGAATAPARPAPASTQAHAILVAEIPLRADTDHRYAESVMERIAGTDPTDSLAPRLESISRSVDEKLQQFQPAQLRTLPIMRLESLERHWMFDARRFADWQEDMRQATAAYASDAAELARRREAWQALKIAPGAADLPPALTGRIDSVIAQLTRAEQALSVPLGRQIELGQRANSVEERIQAGQRAVAGAISYIDARLLELDAPPLWAATFTPTARSDAMAYLRTGLDMELRFARQYAAADTGNQLALHVLQVVLLPLLLWLAWHSRHAIRAGEMSATAARVLGRPLSAWLLLAMMGVQLLESDAPLIVLQIALLLAVVPVLRLLPPTARDQLDLWPYAITGLYLAERLGIFFLASETLYRLHNLVITLLALATALWLHARAKRRGTLQASGRLHQAVRIGAWAAVALLTVAGFANLVGNLSMAEMLTSAVISSGYFGLMLYAGVTIIVTLLQLMLARPGVSRFRIAREHAPPLVQLLIRLVMASAVVGWTLYTMDRFRILRGSYAFTTKVLSYTLALGDITLSLGNILVFAISVLIAFWAARAIRLVLHDEVLARMPLPRGVGNSIASLTYYSVLLLGLAVALSAAGVRTSQLALVLGALGVGIGFGLQNVVNNFVSGLILMFERPIQPGDVVEIGETSGQVREIGMRATRIRTFEGADVVVPNGTLLSEKLTNWTMLDRNRRIEINVGLAYGTDPAQAIELLGSVARGTLGVSTQPAPIALFMGFGASTLDFSIRAWTPDFDQWMSIRSDMLSRMYEALTQAGIQIPYPQTDLHLRSISPEAGAVLAQAHRSAPDGGPPPT</sequence>
<keyword evidence="12" id="KW-1185">Reference proteome</keyword>
<reference evidence="11 12" key="1">
    <citation type="submission" date="2020-05" db="EMBL/GenBank/DDBJ databases">
        <title>FDA dAtabase for Regulatory Grade micrObial Sequences (FDA-ARGOS): Supporting development and validation of Infectious Disease Dx tests.</title>
        <authorList>
            <person name="Sproer C."/>
            <person name="Gronow S."/>
            <person name="Severitt S."/>
            <person name="Schroder I."/>
            <person name="Tallon L."/>
            <person name="Sadzewicz L."/>
            <person name="Zhao X."/>
            <person name="Vavikolanu K."/>
            <person name="Mehta A."/>
            <person name="Aluvathingal J."/>
            <person name="Nadendla S."/>
            <person name="Myers T."/>
            <person name="Yan Y."/>
            <person name="Sichtig H."/>
        </authorList>
    </citation>
    <scope>NUCLEOTIDE SEQUENCE [LARGE SCALE GENOMIC DNA]</scope>
    <source>
        <strain evidence="11 12">FDAARGOS_790</strain>
    </source>
</reference>
<dbReference type="Pfam" id="PF21082">
    <property type="entry name" value="MS_channel_3rd"/>
    <property type="match status" value="1"/>
</dbReference>
<dbReference type="InterPro" id="IPR010920">
    <property type="entry name" value="LSM_dom_sf"/>
</dbReference>
<dbReference type="GO" id="GO:0005886">
    <property type="term" value="C:plasma membrane"/>
    <property type="evidence" value="ECO:0007669"/>
    <property type="project" value="UniProtKB-SubCell"/>
</dbReference>
<dbReference type="InterPro" id="IPR049278">
    <property type="entry name" value="MS_channel_C"/>
</dbReference>
<feature type="transmembrane region" description="Helical" evidence="7">
    <location>
        <begin position="598"/>
        <end position="617"/>
    </location>
</feature>
<comment type="subcellular location">
    <subcellularLocation>
        <location evidence="1">Cell membrane</location>
        <topology evidence="1">Multi-pass membrane protein</topology>
    </subcellularLocation>
</comment>
<evidence type="ECO:0000256" key="4">
    <source>
        <dbReference type="ARBA" id="ARBA00022692"/>
    </source>
</evidence>
<dbReference type="InterPro" id="IPR052702">
    <property type="entry name" value="MscS-like_channel"/>
</dbReference>
<feature type="transmembrane region" description="Helical" evidence="7">
    <location>
        <begin position="505"/>
        <end position="523"/>
    </location>
</feature>
<feature type="domain" description="Mechanosensitive ion channel MscS" evidence="9">
    <location>
        <begin position="639"/>
        <end position="705"/>
    </location>
</feature>
<evidence type="ECO:0000256" key="2">
    <source>
        <dbReference type="ARBA" id="ARBA00008017"/>
    </source>
</evidence>
<protein>
    <submittedName>
        <fullName evidence="11">Mechanosensitive ion channel</fullName>
    </submittedName>
</protein>
<evidence type="ECO:0000256" key="6">
    <source>
        <dbReference type="ARBA" id="ARBA00023136"/>
    </source>
</evidence>
<feature type="transmembrane region" description="Helical" evidence="7">
    <location>
        <begin position="428"/>
        <end position="451"/>
    </location>
</feature>
<dbReference type="EMBL" id="CP053985">
    <property type="protein sequence ID" value="QKH36298.1"/>
    <property type="molecule type" value="Genomic_DNA"/>
</dbReference>
<proteinExistence type="inferred from homology"/>
<feature type="transmembrane region" description="Helical" evidence="7">
    <location>
        <begin position="335"/>
        <end position="353"/>
    </location>
</feature>
<evidence type="ECO:0000256" key="5">
    <source>
        <dbReference type="ARBA" id="ARBA00022989"/>
    </source>
</evidence>
<dbReference type="SUPFAM" id="SSF50182">
    <property type="entry name" value="Sm-like ribonucleoproteins"/>
    <property type="match status" value="1"/>
</dbReference>
<feature type="transmembrane region" description="Helical" evidence="7">
    <location>
        <begin position="623"/>
        <end position="645"/>
    </location>
</feature>
<dbReference type="Proteomes" id="UP000500970">
    <property type="component" value="Chromosome"/>
</dbReference>
<keyword evidence="3" id="KW-1003">Cell membrane</keyword>